<dbReference type="Proteomes" id="UP001430455">
    <property type="component" value="Unassembled WGS sequence"/>
</dbReference>
<feature type="domain" description="DUF7344" evidence="1">
    <location>
        <begin position="13"/>
        <end position="88"/>
    </location>
</feature>
<evidence type="ECO:0000313" key="2">
    <source>
        <dbReference type="EMBL" id="MBX0295289.1"/>
    </source>
</evidence>
<accession>A0AAW4PBM3</accession>
<comment type="caution">
    <text evidence="2">The sequence shown here is derived from an EMBL/GenBank/DDBJ whole genome shotgun (WGS) entry which is preliminary data.</text>
</comment>
<gene>
    <name evidence="2" type="ORF">EGH23_10390</name>
</gene>
<proteinExistence type="predicted"/>
<dbReference type="EMBL" id="RKLT01000003">
    <property type="protein sequence ID" value="MBX0295289.1"/>
    <property type="molecule type" value="Genomic_DNA"/>
</dbReference>
<evidence type="ECO:0000313" key="3">
    <source>
        <dbReference type="Proteomes" id="UP001430455"/>
    </source>
</evidence>
<sequence>MDGERGREALESILTDRRRRYLLYCLHLHSTPQSLPSIADQVTVWETGGPATERLDERLEIYMSLYHDHLPELVAADVVTYRQTEDAVDWDGRVTPERLDSRLERRLCEELDALLDAETCTFDCDDRGDVEP</sequence>
<dbReference type="RefSeq" id="WP_220579945.1">
    <property type="nucleotide sequence ID" value="NZ_RKLT01000003.1"/>
</dbReference>
<evidence type="ECO:0000259" key="1">
    <source>
        <dbReference type="Pfam" id="PF24035"/>
    </source>
</evidence>
<dbReference type="AlphaFoldDB" id="A0AAW4PBM3"/>
<dbReference type="InterPro" id="IPR055768">
    <property type="entry name" value="DUF7344"/>
</dbReference>
<name>A0AAW4PBM3_9EURY</name>
<reference evidence="2 3" key="1">
    <citation type="submission" date="2021-06" db="EMBL/GenBank/DDBJ databases">
        <title>Halomicroarcula sp. a new haloarchaeum isolated from saline soil.</title>
        <authorList>
            <person name="Duran-Viseras A."/>
            <person name="Sanchez-Porro C."/>
            <person name="Ventosa A."/>
        </authorList>
    </citation>
    <scope>NUCLEOTIDE SEQUENCE [LARGE SCALE GENOMIC DNA]</scope>
    <source>
        <strain evidence="2 3">F27</strain>
    </source>
</reference>
<dbReference type="Pfam" id="PF24035">
    <property type="entry name" value="DUF7344"/>
    <property type="match status" value="1"/>
</dbReference>
<protein>
    <recommendedName>
        <fullName evidence="1">DUF7344 domain-containing protein</fullName>
    </recommendedName>
</protein>
<organism evidence="2 3">
    <name type="scientific">Haloarcula nitratireducens</name>
    <dbReference type="NCBI Taxonomy" id="2487749"/>
    <lineage>
        <taxon>Archaea</taxon>
        <taxon>Methanobacteriati</taxon>
        <taxon>Methanobacteriota</taxon>
        <taxon>Stenosarchaea group</taxon>
        <taxon>Halobacteria</taxon>
        <taxon>Halobacteriales</taxon>
        <taxon>Haloarculaceae</taxon>
        <taxon>Haloarcula</taxon>
    </lineage>
</organism>
<keyword evidence="3" id="KW-1185">Reference proteome</keyword>